<proteinExistence type="predicted"/>
<dbReference type="CDD" id="cd03801">
    <property type="entry name" value="GT4_PimA-like"/>
    <property type="match status" value="1"/>
</dbReference>
<accession>B7J9F9</accession>
<dbReference type="Gene3D" id="3.40.50.2000">
    <property type="entry name" value="Glycogen Phosphorylase B"/>
    <property type="match status" value="2"/>
</dbReference>
<evidence type="ECO:0000259" key="2">
    <source>
        <dbReference type="Pfam" id="PF13439"/>
    </source>
</evidence>
<dbReference type="GO" id="GO:0016758">
    <property type="term" value="F:hexosyltransferase activity"/>
    <property type="evidence" value="ECO:0007669"/>
    <property type="project" value="TreeGrafter"/>
</dbReference>
<dbReference type="eggNOG" id="COG0438">
    <property type="taxonomic scope" value="Bacteria"/>
</dbReference>
<protein>
    <submittedName>
        <fullName evidence="3">Glycosyl transferase, group 1 family protein</fullName>
    </submittedName>
</protein>
<evidence type="ECO:0000313" key="3">
    <source>
        <dbReference type="EMBL" id="ACK80565.1"/>
    </source>
</evidence>
<keyword evidence="4" id="KW-1185">Reference proteome</keyword>
<dbReference type="CAZy" id="GT4">
    <property type="family name" value="Glycosyltransferase Family 4"/>
</dbReference>
<dbReference type="Pfam" id="PF00534">
    <property type="entry name" value="Glycos_transf_1"/>
    <property type="match status" value="1"/>
</dbReference>
<dbReference type="InterPro" id="IPR050194">
    <property type="entry name" value="Glycosyltransferase_grp1"/>
</dbReference>
<dbReference type="EMBL" id="CP001219">
    <property type="protein sequence ID" value="ACK80565.1"/>
    <property type="molecule type" value="Genomic_DNA"/>
</dbReference>
<sequence>MDRLRTLQLGMNAFSEYPGGLSRVHFELMRHLPDVGVECVGLVAGSAAVAEQSGGQVRAFAPANAPLWQRWQGVRREMATMTANFRPQLVVSHFAFYTYPVLRQIKVPLVVHFQGPWADEGAVEGGRGAARIIKRSIETAVYRRARRLICLSQAFATLLVERYGVDPARVRIVPGGVDAGRFEGVPDPAVARERLGWPQDRPIVFAVRRLVRRMGLEDLIEAMVEVRRRVPDVLLLIGGRGPLQGELTARIEHLGLTDHVRLLGYLSDEALLLAYRAADITVVPTVALEGFGLIAAESLAAGTPTLVTPVGGLPEVVRDLSANLVLPSTGPRALTEGLSAALRGDMALPDTDACRAFARERYDWPNIAIQVRAVYEEALQND</sequence>
<feature type="domain" description="Glycosyl transferase family 1" evidence="1">
    <location>
        <begin position="192"/>
        <end position="349"/>
    </location>
</feature>
<keyword evidence="3" id="KW-0808">Transferase</keyword>
<dbReference type="SUPFAM" id="SSF53756">
    <property type="entry name" value="UDP-Glycosyltransferase/glycogen phosphorylase"/>
    <property type="match status" value="1"/>
</dbReference>
<dbReference type="PANTHER" id="PTHR45947">
    <property type="entry name" value="SULFOQUINOVOSYL TRANSFERASE SQD2"/>
    <property type="match status" value="1"/>
</dbReference>
<dbReference type="GeneID" id="65280591"/>
<dbReference type="KEGG" id="afr:AFE_1354"/>
<gene>
    <name evidence="3" type="ordered locus">AFE_1354</name>
</gene>
<dbReference type="RefSeq" id="WP_012607025.1">
    <property type="nucleotide sequence ID" value="NC_011761.1"/>
</dbReference>
<dbReference type="Pfam" id="PF13439">
    <property type="entry name" value="Glyco_transf_4"/>
    <property type="match status" value="1"/>
</dbReference>
<evidence type="ECO:0000259" key="1">
    <source>
        <dbReference type="Pfam" id="PF00534"/>
    </source>
</evidence>
<reference evidence="3 4" key="1">
    <citation type="journal article" date="2008" name="BMC Genomics">
        <title>Acidithiobacillus ferrooxidans metabolism: from genome sequence to industrial applications.</title>
        <authorList>
            <person name="Valdes J."/>
            <person name="Pedroso I."/>
            <person name="Quatrini R."/>
            <person name="Dodson R.J."/>
            <person name="Tettelin H."/>
            <person name="Blake R.II."/>
            <person name="Eisen J.A."/>
            <person name="Holmes D.S."/>
        </authorList>
    </citation>
    <scope>NUCLEOTIDE SEQUENCE [LARGE SCALE GENOMIC DNA]</scope>
    <source>
        <strain evidence="4">ATCC 23270 / DSM 14882 / CIP 104768 / NCIMB 8455</strain>
    </source>
</reference>
<dbReference type="InterPro" id="IPR001296">
    <property type="entry name" value="Glyco_trans_1"/>
</dbReference>
<dbReference type="InterPro" id="IPR028098">
    <property type="entry name" value="Glyco_trans_4-like_N"/>
</dbReference>
<feature type="domain" description="Glycosyltransferase subfamily 4-like N-terminal" evidence="2">
    <location>
        <begin position="18"/>
        <end position="180"/>
    </location>
</feature>
<dbReference type="AlphaFoldDB" id="B7J9F9"/>
<dbReference type="PaxDb" id="243159-AFE_1354"/>
<dbReference type="Proteomes" id="UP000001362">
    <property type="component" value="Chromosome"/>
</dbReference>
<dbReference type="PANTHER" id="PTHR45947:SF3">
    <property type="entry name" value="SULFOQUINOVOSYL TRANSFERASE SQD2"/>
    <property type="match status" value="1"/>
</dbReference>
<dbReference type="HOGENOM" id="CLU_009583_2_5_6"/>
<name>B7J9F9_ACIF2</name>
<organism evidence="3 4">
    <name type="scientific">Acidithiobacillus ferrooxidans (strain ATCC 23270 / DSM 14882 / CIP 104768 / NCIMB 8455)</name>
    <name type="common">Ferrobacillus ferrooxidans (strain ATCC 23270)</name>
    <dbReference type="NCBI Taxonomy" id="243159"/>
    <lineage>
        <taxon>Bacteria</taxon>
        <taxon>Pseudomonadati</taxon>
        <taxon>Pseudomonadota</taxon>
        <taxon>Acidithiobacillia</taxon>
        <taxon>Acidithiobacillales</taxon>
        <taxon>Acidithiobacillaceae</taxon>
        <taxon>Acidithiobacillus</taxon>
    </lineage>
</organism>
<dbReference type="STRING" id="243159.AFE_1354"/>
<evidence type="ECO:0000313" key="4">
    <source>
        <dbReference type="Proteomes" id="UP000001362"/>
    </source>
</evidence>